<keyword evidence="5" id="KW-0010">Activator</keyword>
<dbReference type="PANTHER" id="PTHR31713">
    <property type="entry name" value="OS02G0177800 PROTEIN"/>
    <property type="match status" value="1"/>
</dbReference>
<evidence type="ECO:0000256" key="2">
    <source>
        <dbReference type="ARBA" id="ARBA00007214"/>
    </source>
</evidence>
<feature type="region of interest" description="Disordered" evidence="8">
    <location>
        <begin position="1"/>
        <end position="25"/>
    </location>
</feature>
<dbReference type="Pfam" id="PF07887">
    <property type="entry name" value="Calmodulin_bind"/>
    <property type="match status" value="1"/>
</dbReference>
<reference evidence="13" key="1">
    <citation type="submission" date="2019-11" db="EMBL/GenBank/DDBJ databases">
        <authorList>
            <person name="Liu Y."/>
            <person name="Hou J."/>
            <person name="Li T.-Q."/>
            <person name="Guan C.-H."/>
            <person name="Wu X."/>
            <person name="Wu H.-Z."/>
            <person name="Ling F."/>
            <person name="Zhang R."/>
            <person name="Shi X.-G."/>
            <person name="Ren J.-P."/>
            <person name="Chen E.-F."/>
            <person name="Sun J.-M."/>
        </authorList>
    </citation>
    <scope>NUCLEOTIDE SEQUENCE</scope>
    <source>
        <strain evidence="13">Adult_tree_wgs_1</strain>
        <tissue evidence="13">Leaves</tissue>
    </source>
</reference>
<sequence>MHLPPDLPRNTHQIHRHQQGTRDLSSQTSHIRLVGGLGFYYYYYSNFDTLLLVALYAVPFHFYAFAGTLMVLKRASSDWEDGDGSEAPRHESKRRLAFTRDVTDVLKGFSLDEFMTKLEPFFRKLVREEVERKILLSSHASPRSLLNQVEPSHARNWQLQFADGLPSTLFTGSKIESEHGKPIKIVLLDAISKNIITSLTLSSIKVQIVVLNGDFGVDDEEDWTEEEFNANVVLQREGKRPLVTGELVATLRGGVGYIGDVSFTDNSSWIRSGRFKLGARTVSTELRIREAKSEAFAVKDRRGELYKKHHPPNLSDEIWRLEKIAKDGQFHKRLASTGITTVKEFLCSYYRDPSSLRNILGGGVLNKTWEKIVEHATACVLDNKLYMYPRDEERVGIVLNSVFKVVAAVFDGQIYEPLDKLNVLQMGLVENLKRRAYKNLDDLVPLDESPVFGPGTVPASLQPIFLPGAHQDQQKMQLASNQGETSLPYFYDPQNQFQLEVSVEQHSQPMQLFTPTPSHGLMSTDSYSGPYCGGNSWAPGESLGPLMQIGHQTANESFQIGTPTWGADRLFFSPSNQAVGFLSSDFRFDITRNGKPKLRWRMVRAVMKWGITVRRVVAAKK</sequence>
<dbReference type="GO" id="GO:0043565">
    <property type="term" value="F:sequence-specific DNA binding"/>
    <property type="evidence" value="ECO:0007669"/>
    <property type="project" value="TreeGrafter"/>
</dbReference>
<dbReference type="Pfam" id="PF20452">
    <property type="entry name" value="Calmod_bind_C"/>
    <property type="match status" value="1"/>
</dbReference>
<dbReference type="Pfam" id="PF20451">
    <property type="entry name" value="Calmod_bind_M"/>
    <property type="match status" value="1"/>
</dbReference>
<gene>
    <name evidence="13" type="ORF">RHSIM_Rhsim11G0093300</name>
</gene>
<dbReference type="InterPro" id="IPR012416">
    <property type="entry name" value="CBP60"/>
</dbReference>
<dbReference type="AlphaFoldDB" id="A0A834G5P7"/>
<dbReference type="Proteomes" id="UP000626092">
    <property type="component" value="Unassembled WGS sequence"/>
</dbReference>
<feature type="domain" description="Calmodulin binding protein central" evidence="11">
    <location>
        <begin position="314"/>
        <end position="379"/>
    </location>
</feature>
<dbReference type="GO" id="GO:0005634">
    <property type="term" value="C:nucleus"/>
    <property type="evidence" value="ECO:0007669"/>
    <property type="project" value="UniProtKB-SubCell"/>
</dbReference>
<keyword evidence="6" id="KW-0804">Transcription</keyword>
<name>A0A834G5P7_RHOSS</name>
<evidence type="ECO:0000256" key="7">
    <source>
        <dbReference type="ARBA" id="ARBA00023242"/>
    </source>
</evidence>
<dbReference type="InterPro" id="IPR046829">
    <property type="entry name" value="Calmod_bind_C"/>
</dbReference>
<feature type="domain" description="Calmodulin binding protein-like N-terminal" evidence="10">
    <location>
        <begin position="157"/>
        <end position="301"/>
    </location>
</feature>
<feature type="transmembrane region" description="Helical" evidence="9">
    <location>
        <begin position="50"/>
        <end position="72"/>
    </location>
</feature>
<comment type="caution">
    <text evidence="13">The sequence shown here is derived from an EMBL/GenBank/DDBJ whole genome shotgun (WGS) entry which is preliminary data.</text>
</comment>
<keyword evidence="7" id="KW-0539">Nucleus</keyword>
<evidence type="ECO:0000313" key="13">
    <source>
        <dbReference type="EMBL" id="KAF7126327.1"/>
    </source>
</evidence>
<evidence type="ECO:0008006" key="15">
    <source>
        <dbReference type="Google" id="ProtNLM"/>
    </source>
</evidence>
<evidence type="ECO:0000259" key="10">
    <source>
        <dbReference type="Pfam" id="PF07887"/>
    </source>
</evidence>
<dbReference type="GO" id="GO:0005516">
    <property type="term" value="F:calmodulin binding"/>
    <property type="evidence" value="ECO:0007669"/>
    <property type="project" value="InterPro"/>
</dbReference>
<evidence type="ECO:0000313" key="14">
    <source>
        <dbReference type="Proteomes" id="UP000626092"/>
    </source>
</evidence>
<evidence type="ECO:0000259" key="11">
    <source>
        <dbReference type="Pfam" id="PF20451"/>
    </source>
</evidence>
<evidence type="ECO:0000256" key="5">
    <source>
        <dbReference type="ARBA" id="ARBA00023159"/>
    </source>
</evidence>
<dbReference type="PANTHER" id="PTHR31713:SF43">
    <property type="entry name" value="CALMODULIN-BINDING PROTEIN 60 G"/>
    <property type="match status" value="1"/>
</dbReference>
<keyword evidence="9" id="KW-0472">Membrane</keyword>
<evidence type="ECO:0000256" key="6">
    <source>
        <dbReference type="ARBA" id="ARBA00023163"/>
    </source>
</evidence>
<evidence type="ECO:0000256" key="8">
    <source>
        <dbReference type="SAM" id="MobiDB-lite"/>
    </source>
</evidence>
<evidence type="ECO:0000256" key="3">
    <source>
        <dbReference type="ARBA" id="ARBA00023015"/>
    </source>
</evidence>
<dbReference type="InterPro" id="IPR046830">
    <property type="entry name" value="Calmod_bind_M"/>
</dbReference>
<comment type="similarity">
    <text evidence="2">Belongs to the plant ACBP60 protein family.</text>
</comment>
<evidence type="ECO:0000256" key="9">
    <source>
        <dbReference type="SAM" id="Phobius"/>
    </source>
</evidence>
<dbReference type="GO" id="GO:0003700">
    <property type="term" value="F:DNA-binding transcription factor activity"/>
    <property type="evidence" value="ECO:0007669"/>
    <property type="project" value="TreeGrafter"/>
</dbReference>
<accession>A0A834G5P7</accession>
<dbReference type="EMBL" id="WJXA01000011">
    <property type="protein sequence ID" value="KAF7126327.1"/>
    <property type="molecule type" value="Genomic_DNA"/>
</dbReference>
<keyword evidence="9" id="KW-0812">Transmembrane</keyword>
<dbReference type="GO" id="GO:0080142">
    <property type="term" value="P:regulation of salicylic acid biosynthetic process"/>
    <property type="evidence" value="ECO:0007669"/>
    <property type="project" value="TreeGrafter"/>
</dbReference>
<keyword evidence="3" id="KW-0805">Transcription regulation</keyword>
<organism evidence="13 14">
    <name type="scientific">Rhododendron simsii</name>
    <name type="common">Sims's rhododendron</name>
    <dbReference type="NCBI Taxonomy" id="118357"/>
    <lineage>
        <taxon>Eukaryota</taxon>
        <taxon>Viridiplantae</taxon>
        <taxon>Streptophyta</taxon>
        <taxon>Embryophyta</taxon>
        <taxon>Tracheophyta</taxon>
        <taxon>Spermatophyta</taxon>
        <taxon>Magnoliopsida</taxon>
        <taxon>eudicotyledons</taxon>
        <taxon>Gunneridae</taxon>
        <taxon>Pentapetalae</taxon>
        <taxon>asterids</taxon>
        <taxon>Ericales</taxon>
        <taxon>Ericaceae</taxon>
        <taxon>Ericoideae</taxon>
        <taxon>Rhodoreae</taxon>
        <taxon>Rhododendron</taxon>
    </lineage>
</organism>
<evidence type="ECO:0000259" key="12">
    <source>
        <dbReference type="Pfam" id="PF20452"/>
    </source>
</evidence>
<dbReference type="InterPro" id="IPR046831">
    <property type="entry name" value="Calmodulin_bind_N"/>
</dbReference>
<comment type="subcellular location">
    <subcellularLocation>
        <location evidence="1">Nucleus</location>
    </subcellularLocation>
</comment>
<keyword evidence="14" id="KW-1185">Reference proteome</keyword>
<dbReference type="OrthoDB" id="748178at2759"/>
<proteinExistence type="inferred from homology"/>
<evidence type="ECO:0000256" key="1">
    <source>
        <dbReference type="ARBA" id="ARBA00004123"/>
    </source>
</evidence>
<feature type="domain" description="Calmodulin binding protein C-terminal" evidence="12">
    <location>
        <begin position="384"/>
        <end position="445"/>
    </location>
</feature>
<keyword evidence="4" id="KW-0238">DNA-binding</keyword>
<protein>
    <recommendedName>
        <fullName evidence="15">Calmodulin-binding protein</fullName>
    </recommendedName>
</protein>
<keyword evidence="9" id="KW-1133">Transmembrane helix</keyword>
<evidence type="ECO:0000256" key="4">
    <source>
        <dbReference type="ARBA" id="ARBA00023125"/>
    </source>
</evidence>